<evidence type="ECO:0000313" key="4">
    <source>
        <dbReference type="EMBL" id="GMG85364.1"/>
    </source>
</evidence>
<dbReference type="InterPro" id="IPR027417">
    <property type="entry name" value="P-loop_NTPase"/>
</dbReference>
<dbReference type="Gene3D" id="3.40.50.300">
    <property type="entry name" value="P-loop containing nucleotide triphosphate hydrolases"/>
    <property type="match status" value="1"/>
</dbReference>
<dbReference type="SUPFAM" id="SSF52540">
    <property type="entry name" value="P-loop containing nucleoside triphosphate hydrolases"/>
    <property type="match status" value="1"/>
</dbReference>
<name>A0ABQ6LTF6_9RHOB</name>
<comment type="similarity">
    <text evidence="1">Belongs to the sulfotransferase 1 family.</text>
</comment>
<evidence type="ECO:0000259" key="3">
    <source>
        <dbReference type="Pfam" id="PF00685"/>
    </source>
</evidence>
<keyword evidence="5" id="KW-1185">Reference proteome</keyword>
<dbReference type="PANTHER" id="PTHR11783">
    <property type="entry name" value="SULFOTRANSFERASE SULT"/>
    <property type="match status" value="1"/>
</dbReference>
<gene>
    <name evidence="4" type="ORF">LNKW23_45840</name>
</gene>
<protein>
    <submittedName>
        <fullName evidence="4">Sulfotransferase domain-containing protein</fullName>
    </submittedName>
</protein>
<accession>A0ABQ6LTF6</accession>
<dbReference type="RefSeq" id="WP_285674689.1">
    <property type="nucleotide sequence ID" value="NZ_BSYI01000062.1"/>
</dbReference>
<evidence type="ECO:0000313" key="5">
    <source>
        <dbReference type="Proteomes" id="UP001239909"/>
    </source>
</evidence>
<dbReference type="InterPro" id="IPR000863">
    <property type="entry name" value="Sulfotransferase_dom"/>
</dbReference>
<evidence type="ECO:0000256" key="2">
    <source>
        <dbReference type="ARBA" id="ARBA00022679"/>
    </source>
</evidence>
<reference evidence="4 5" key="1">
    <citation type="submission" date="2023-04" db="EMBL/GenBank/DDBJ databases">
        <title>Marinoamorphus aggregata gen. nov., sp. Nov., isolate from tissue of brittle star Ophioplocus japonicus.</title>
        <authorList>
            <person name="Kawano K."/>
            <person name="Sawayama S."/>
            <person name="Nakagawa S."/>
        </authorList>
    </citation>
    <scope>NUCLEOTIDE SEQUENCE [LARGE SCALE GENOMIC DNA]</scope>
    <source>
        <strain evidence="4 5">NKW23</strain>
    </source>
</reference>
<evidence type="ECO:0000256" key="1">
    <source>
        <dbReference type="ARBA" id="ARBA00005771"/>
    </source>
</evidence>
<dbReference type="EMBL" id="BSYI01000062">
    <property type="protein sequence ID" value="GMG85364.1"/>
    <property type="molecule type" value="Genomic_DNA"/>
</dbReference>
<keyword evidence="2" id="KW-0808">Transferase</keyword>
<dbReference type="Pfam" id="PF00685">
    <property type="entry name" value="Sulfotransfer_1"/>
    <property type="match status" value="1"/>
</dbReference>
<organism evidence="4 5">
    <name type="scientific">Paralimibaculum aggregatum</name>
    <dbReference type="NCBI Taxonomy" id="3036245"/>
    <lineage>
        <taxon>Bacteria</taxon>
        <taxon>Pseudomonadati</taxon>
        <taxon>Pseudomonadota</taxon>
        <taxon>Alphaproteobacteria</taxon>
        <taxon>Rhodobacterales</taxon>
        <taxon>Paracoccaceae</taxon>
        <taxon>Paralimibaculum</taxon>
    </lineage>
</organism>
<comment type="caution">
    <text evidence="4">The sequence shown here is derived from an EMBL/GenBank/DDBJ whole genome shotgun (WGS) entry which is preliminary data.</text>
</comment>
<dbReference type="Proteomes" id="UP001239909">
    <property type="component" value="Unassembled WGS sequence"/>
</dbReference>
<proteinExistence type="inferred from homology"/>
<sequence>MQTLQRIIWLASFPKSGNTWTRSFLAQALMPSDKAPGINELKAFTTSDIRQDFFDRAAGRPYEAADFDDWLRTRVKVQKLIAGSKPGHHFVKTHCQIQRIGGIHVIDPAVTAAAVYILRNPFDVAPSYARHLGVDLDQAITMMLNPKMLNASATRIFEIIGRWDDHIASWTGARGLPMHVMRYEDMIADTERAFRGLLKFLQAPVPDGKLRRAIRATSFDALKKQEAAQGFVERPPTMETPFFTKGKAGAWRDDLTPAQVARLREGFMPALEKWYPELMGETAEVAAKA</sequence>
<feature type="domain" description="Sulfotransferase" evidence="3">
    <location>
        <begin position="8"/>
        <end position="273"/>
    </location>
</feature>